<evidence type="ECO:0000313" key="5">
    <source>
        <dbReference type="EMBL" id="GAA0142536.1"/>
    </source>
</evidence>
<reference evidence="5 6" key="1">
    <citation type="submission" date="2024-01" db="EMBL/GenBank/DDBJ databases">
        <title>The complete chloroplast genome sequence of Lithospermum erythrorhizon: insights into the phylogenetic relationship among Boraginaceae species and the maternal lineages of purple gromwells.</title>
        <authorList>
            <person name="Okada T."/>
            <person name="Watanabe K."/>
        </authorList>
    </citation>
    <scope>NUCLEOTIDE SEQUENCE [LARGE SCALE GENOMIC DNA]</scope>
</reference>
<evidence type="ECO:0000256" key="1">
    <source>
        <dbReference type="ARBA" id="ARBA00022574"/>
    </source>
</evidence>
<sequence length="1197" mass="130816">MNTYKPNNKTTKINKTITTPQLVLEEIIGLTAKNANGLASSDSNSKFAYIAACVVVLYDVDSCTQSHLMVSNRKPKPLSCIAMSGDGKVIAAGESGEQPSILLWDGETKAILCELKGHQFGVASTSFSPNGRHLVSVGFPRDGYLFLWDWRHQILLTKAKAFLSCSVASSVCLTLDSKYILTAGKDHLKFWKMAKPTTSGGSSRPIPWVMHGKPISLGKFKGCSFIAIAPSNLTDNTRTFTVHGREPSLFYALTDTGTLFILTSGSISKTVKLKVEKCFALSVSRNIVACACSNGIVKLLTVSLKYAGNLCYRENNTTKKRKAEECCGNVKQDELQHLSPIPDAVACRFSTSNKLVVIYDDRSLYIWDIQDVDHPVRCCLLVSHKTCILDIASLPCESMHDPSTSCIVKGCPAGVSFVTCSADGTVRLWDLVSPKVSSEDCLVLETNNDYNILETCGATGLVSTGIFERESVASEVISPGFKSIAVSSDGRYLAAGDCLGNLHVFNLQESKYKCIQNAHDGEITSLSFSLASMDQFVSAEISNTSVLLASGGRDRMLHLYDVGRDFELIGSEDGHSANVTSVKLTCNSSKLISSCANRSLVFWDVDLSNPEAKIMCSHDVASPGTIKDITVDPNSEIAVTVGQDKKINAFCISSGKLLRSFKHNDKGEPIRVSIDPSCSYLVCAYSSGRICLYDYVTGEMAAQAVGHTDGITGAIILPDCRHLVSVAGDGCVFLWKLPGHLASRILQKMLKRLQNYCPLSPERKGCSTIRRKMKSNQINSWLCSKDVATKASSWKTDLNAHGKNSQNMSEFIFSVSRLPKWAQSKISHSCSIQADHNSSSSKNAAIQKQLSSDVQLPGFSYPHDSPSISDQESKKSEGCMSRTLSDSDADRSLGSATLQRNSSFSFDNRWQTIHTVCFDLQSSPEFREMNNQRVNGYIASEDLARGTNNKNKRLKLSATEHDSEPCKQEETQSCSILQQSILNDFGASHANNVEQVTVCESRPYLGHLRNMTSIKLNSDLNQDVLPIIVDSLEKDSQVNLTQTQNSDRALRVSLEGNPHLKWLEGPSSSKVACKQEVENATTISTSSEFLTSNSEFNSAGKSINTGISQFKFQDDLFDRLSQLERVTACKEALSYLETVAETAFDLFSKFSILDPGEDTSSGHSTNQFYSEASDRLSLIQDKIKDVAKLAQPANRGL</sequence>
<dbReference type="Gene3D" id="2.130.10.10">
    <property type="entry name" value="YVTN repeat-like/Quinoprotein amine dehydrogenase"/>
    <property type="match status" value="4"/>
</dbReference>
<dbReference type="PANTHER" id="PTHR45589:SF1">
    <property type="entry name" value="WD REPEAT DOMAIN 62, ISOFORM G"/>
    <property type="match status" value="1"/>
</dbReference>
<feature type="region of interest" description="Disordered" evidence="4">
    <location>
        <begin position="855"/>
        <end position="894"/>
    </location>
</feature>
<evidence type="ECO:0000313" key="6">
    <source>
        <dbReference type="Proteomes" id="UP001454036"/>
    </source>
</evidence>
<dbReference type="PROSITE" id="PS50294">
    <property type="entry name" value="WD_REPEATS_REGION"/>
    <property type="match status" value="1"/>
</dbReference>
<dbReference type="AlphaFoldDB" id="A0AAV3NVT5"/>
<feature type="repeat" description="WD" evidence="3">
    <location>
        <begin position="572"/>
        <end position="613"/>
    </location>
</feature>
<gene>
    <name evidence="5" type="ORF">LIER_03414</name>
</gene>
<dbReference type="PROSITE" id="PS50082">
    <property type="entry name" value="WD_REPEATS_2"/>
    <property type="match status" value="3"/>
</dbReference>
<feature type="repeat" description="WD" evidence="3">
    <location>
        <begin position="704"/>
        <end position="737"/>
    </location>
</feature>
<keyword evidence="2" id="KW-0677">Repeat</keyword>
<name>A0AAV3NVT5_LITER</name>
<organism evidence="5 6">
    <name type="scientific">Lithospermum erythrorhizon</name>
    <name type="common">Purple gromwell</name>
    <name type="synonym">Lithospermum officinale var. erythrorhizon</name>
    <dbReference type="NCBI Taxonomy" id="34254"/>
    <lineage>
        <taxon>Eukaryota</taxon>
        <taxon>Viridiplantae</taxon>
        <taxon>Streptophyta</taxon>
        <taxon>Embryophyta</taxon>
        <taxon>Tracheophyta</taxon>
        <taxon>Spermatophyta</taxon>
        <taxon>Magnoliopsida</taxon>
        <taxon>eudicotyledons</taxon>
        <taxon>Gunneridae</taxon>
        <taxon>Pentapetalae</taxon>
        <taxon>asterids</taxon>
        <taxon>lamiids</taxon>
        <taxon>Boraginales</taxon>
        <taxon>Boraginaceae</taxon>
        <taxon>Boraginoideae</taxon>
        <taxon>Lithospermeae</taxon>
        <taxon>Lithospermum</taxon>
    </lineage>
</organism>
<dbReference type="PANTHER" id="PTHR45589">
    <property type="entry name" value="WD REPEAT DOMAIN 62, ISOFORM G"/>
    <property type="match status" value="1"/>
</dbReference>
<evidence type="ECO:0000256" key="2">
    <source>
        <dbReference type="ARBA" id="ARBA00022737"/>
    </source>
</evidence>
<dbReference type="Proteomes" id="UP001454036">
    <property type="component" value="Unassembled WGS sequence"/>
</dbReference>
<comment type="caution">
    <text evidence="5">The sequence shown here is derived from an EMBL/GenBank/DDBJ whole genome shotgun (WGS) entry which is preliminary data.</text>
</comment>
<evidence type="ECO:0000256" key="3">
    <source>
        <dbReference type="PROSITE-ProRule" id="PRU00221"/>
    </source>
</evidence>
<dbReference type="InterPro" id="IPR015943">
    <property type="entry name" value="WD40/YVTN_repeat-like_dom_sf"/>
</dbReference>
<dbReference type="InterPro" id="IPR001680">
    <property type="entry name" value="WD40_rpt"/>
</dbReference>
<evidence type="ECO:0000256" key="4">
    <source>
        <dbReference type="SAM" id="MobiDB-lite"/>
    </source>
</evidence>
<dbReference type="InterPro" id="IPR036322">
    <property type="entry name" value="WD40_repeat_dom_sf"/>
</dbReference>
<keyword evidence="1 3" id="KW-0853">WD repeat</keyword>
<dbReference type="InterPro" id="IPR052779">
    <property type="entry name" value="WDR62"/>
</dbReference>
<accession>A0AAV3NVT5</accession>
<dbReference type="EMBL" id="BAABME010000409">
    <property type="protein sequence ID" value="GAA0142536.1"/>
    <property type="molecule type" value="Genomic_DNA"/>
</dbReference>
<keyword evidence="6" id="KW-1185">Reference proteome</keyword>
<feature type="repeat" description="WD" evidence="3">
    <location>
        <begin position="412"/>
        <end position="439"/>
    </location>
</feature>
<dbReference type="SMART" id="SM00320">
    <property type="entry name" value="WD40"/>
    <property type="match status" value="12"/>
</dbReference>
<dbReference type="InterPro" id="IPR019775">
    <property type="entry name" value="WD40_repeat_CS"/>
</dbReference>
<protein>
    <submittedName>
        <fullName evidence="5">Uncharacterized protein</fullName>
    </submittedName>
</protein>
<dbReference type="SUPFAM" id="SSF50978">
    <property type="entry name" value="WD40 repeat-like"/>
    <property type="match status" value="2"/>
</dbReference>
<dbReference type="PROSITE" id="PS00678">
    <property type="entry name" value="WD_REPEATS_1"/>
    <property type="match status" value="1"/>
</dbReference>
<proteinExistence type="predicted"/>
<dbReference type="Pfam" id="PF00400">
    <property type="entry name" value="WD40"/>
    <property type="match status" value="4"/>
</dbReference>